<organism evidence="1 2">
    <name type="scientific">Sarocladium strictum</name>
    <name type="common">Black bundle disease fungus</name>
    <name type="synonym">Acremonium strictum</name>
    <dbReference type="NCBI Taxonomy" id="5046"/>
    <lineage>
        <taxon>Eukaryota</taxon>
        <taxon>Fungi</taxon>
        <taxon>Dikarya</taxon>
        <taxon>Ascomycota</taxon>
        <taxon>Pezizomycotina</taxon>
        <taxon>Sordariomycetes</taxon>
        <taxon>Hypocreomycetidae</taxon>
        <taxon>Hypocreales</taxon>
        <taxon>Sarocladiaceae</taxon>
        <taxon>Sarocladium</taxon>
    </lineage>
</organism>
<proteinExistence type="predicted"/>
<evidence type="ECO:0000313" key="1">
    <source>
        <dbReference type="EMBL" id="KAK0386098.1"/>
    </source>
</evidence>
<protein>
    <submittedName>
        <fullName evidence="1">Uncharacterized protein</fullName>
    </submittedName>
</protein>
<accession>A0AA39GG86</accession>
<name>A0AA39GG86_SARSR</name>
<sequence length="201" mass="22798">MAPNTHPDATFASLYAQLRTHPKPLLLPARPLDDSLSHQISHLLVHPTLEAALHLLNHDLPSAHFLVRHMQAAPKHEGMYLHGILHRIEGDYENARAWYSDVSESDVFTSIWGEGAVGLDKAKDFIQRVQDFKSGQQDEGTRGELEKESMLEIEKVVEFCREKFGTEKWEDASGAWKQPTEGKVKDMKEDMLTGDKGLRKF</sequence>
<evidence type="ECO:0000313" key="2">
    <source>
        <dbReference type="Proteomes" id="UP001175261"/>
    </source>
</evidence>
<dbReference type="AlphaFoldDB" id="A0AA39GG86"/>
<keyword evidence="2" id="KW-1185">Reference proteome</keyword>
<dbReference type="EMBL" id="JAPDFR010000005">
    <property type="protein sequence ID" value="KAK0386098.1"/>
    <property type="molecule type" value="Genomic_DNA"/>
</dbReference>
<gene>
    <name evidence="1" type="ORF">NLU13_5935</name>
</gene>
<comment type="caution">
    <text evidence="1">The sequence shown here is derived from an EMBL/GenBank/DDBJ whole genome shotgun (WGS) entry which is preliminary data.</text>
</comment>
<dbReference type="Proteomes" id="UP001175261">
    <property type="component" value="Unassembled WGS sequence"/>
</dbReference>
<reference evidence="1" key="1">
    <citation type="submission" date="2022-10" db="EMBL/GenBank/DDBJ databases">
        <title>Determination and structural analysis of whole genome sequence of Sarocladium strictum F4-1.</title>
        <authorList>
            <person name="Hu L."/>
            <person name="Jiang Y."/>
        </authorList>
    </citation>
    <scope>NUCLEOTIDE SEQUENCE</scope>
    <source>
        <strain evidence="1">F4-1</strain>
    </source>
</reference>